<dbReference type="InParanoid" id="A0A165QHC1"/>
<evidence type="ECO:0000313" key="3">
    <source>
        <dbReference type="Proteomes" id="UP000077266"/>
    </source>
</evidence>
<accession>A0A165QHC1</accession>
<feature type="region of interest" description="Disordered" evidence="1">
    <location>
        <begin position="93"/>
        <end position="139"/>
    </location>
</feature>
<evidence type="ECO:0008006" key="4">
    <source>
        <dbReference type="Google" id="ProtNLM"/>
    </source>
</evidence>
<dbReference type="AlphaFoldDB" id="A0A165QHC1"/>
<evidence type="ECO:0000256" key="1">
    <source>
        <dbReference type="SAM" id="MobiDB-lite"/>
    </source>
</evidence>
<feature type="region of interest" description="Disordered" evidence="1">
    <location>
        <begin position="168"/>
        <end position="203"/>
    </location>
</feature>
<reference evidence="2 3" key="1">
    <citation type="journal article" date="2016" name="Mol. Biol. Evol.">
        <title>Comparative Genomics of Early-Diverging Mushroom-Forming Fungi Provides Insights into the Origins of Lignocellulose Decay Capabilities.</title>
        <authorList>
            <person name="Nagy L.G."/>
            <person name="Riley R."/>
            <person name="Tritt A."/>
            <person name="Adam C."/>
            <person name="Daum C."/>
            <person name="Floudas D."/>
            <person name="Sun H."/>
            <person name="Yadav J.S."/>
            <person name="Pangilinan J."/>
            <person name="Larsson K.H."/>
            <person name="Matsuura K."/>
            <person name="Barry K."/>
            <person name="Labutti K."/>
            <person name="Kuo R."/>
            <person name="Ohm R.A."/>
            <person name="Bhattacharya S.S."/>
            <person name="Shirouzu T."/>
            <person name="Yoshinaga Y."/>
            <person name="Martin F.M."/>
            <person name="Grigoriev I.V."/>
            <person name="Hibbett D.S."/>
        </authorList>
    </citation>
    <scope>NUCLEOTIDE SEQUENCE [LARGE SCALE GENOMIC DNA]</scope>
    <source>
        <strain evidence="2 3">HHB12029</strain>
    </source>
</reference>
<protein>
    <recommendedName>
        <fullName evidence="4">C2H2-type domain-containing protein</fullName>
    </recommendedName>
</protein>
<proteinExistence type="predicted"/>
<organism evidence="2 3">
    <name type="scientific">Exidia glandulosa HHB12029</name>
    <dbReference type="NCBI Taxonomy" id="1314781"/>
    <lineage>
        <taxon>Eukaryota</taxon>
        <taxon>Fungi</taxon>
        <taxon>Dikarya</taxon>
        <taxon>Basidiomycota</taxon>
        <taxon>Agaricomycotina</taxon>
        <taxon>Agaricomycetes</taxon>
        <taxon>Auriculariales</taxon>
        <taxon>Exidiaceae</taxon>
        <taxon>Exidia</taxon>
    </lineage>
</organism>
<dbReference type="EMBL" id="KV425883">
    <property type="protein sequence ID" value="KZW03617.1"/>
    <property type="molecule type" value="Genomic_DNA"/>
</dbReference>
<keyword evidence="3" id="KW-1185">Reference proteome</keyword>
<evidence type="ECO:0000313" key="2">
    <source>
        <dbReference type="EMBL" id="KZW03617.1"/>
    </source>
</evidence>
<feature type="compositionally biased region" description="Polar residues" evidence="1">
    <location>
        <begin position="185"/>
        <end position="203"/>
    </location>
</feature>
<gene>
    <name evidence="2" type="ORF">EXIGLDRAFT_758960</name>
</gene>
<dbReference type="Proteomes" id="UP000077266">
    <property type="component" value="Unassembled WGS sequence"/>
</dbReference>
<name>A0A165QHC1_EXIGL</name>
<feature type="compositionally biased region" description="Polar residues" evidence="1">
    <location>
        <begin position="112"/>
        <end position="139"/>
    </location>
</feature>
<sequence length="283" mass="30317">MSFPLAESSDYRWNPGLPTLPKDVYSRQGYETTHPWRASLSVRPPAVIVATKPLTCLTLPRQYECTECPFATAQLVNCKRHMKNRHNIPKSIAQPRLVEPSVSPSADLVASATPSPRTSQVQVATRNARSAPNTTSQASAQPFMPSVLLPNPASLQAQLSVLPRPTLPGLGSRAPQPVSLDWHAGSSTSELGSHPSYSLSTASNSAPLALPDPVFSPLGTASLPTPVLLPPLDGLEYLSSGSSSFDDSWDLFGDMSQAPSSSSSLWGDELSIDDVIDRRNDSF</sequence>